<accession>R7SS74</accession>
<proteinExistence type="predicted"/>
<dbReference type="KEGG" id="dsq:DICSQDRAFT_157141"/>
<sequence length="104" mass="11144">MSPGLPHPNVTSPRSPDLAQFSNRPLRLPALEHDGFSDKGSPSPRSTGVTIPLRLILTSGSEKSKSRLKIRENAAGGHSEQTSCNRTACVGDMTYAHPTDEYAS</sequence>
<feature type="non-terminal residue" evidence="2">
    <location>
        <position position="104"/>
    </location>
</feature>
<evidence type="ECO:0000256" key="1">
    <source>
        <dbReference type="SAM" id="MobiDB-lite"/>
    </source>
</evidence>
<reference evidence="2 3" key="1">
    <citation type="journal article" date="2012" name="Science">
        <title>The Paleozoic origin of enzymatic lignin decomposition reconstructed from 31 fungal genomes.</title>
        <authorList>
            <person name="Floudas D."/>
            <person name="Binder M."/>
            <person name="Riley R."/>
            <person name="Barry K."/>
            <person name="Blanchette R.A."/>
            <person name="Henrissat B."/>
            <person name="Martinez A.T."/>
            <person name="Otillar R."/>
            <person name="Spatafora J.W."/>
            <person name="Yadav J.S."/>
            <person name="Aerts A."/>
            <person name="Benoit I."/>
            <person name="Boyd A."/>
            <person name="Carlson A."/>
            <person name="Copeland A."/>
            <person name="Coutinho P.M."/>
            <person name="de Vries R.P."/>
            <person name="Ferreira P."/>
            <person name="Findley K."/>
            <person name="Foster B."/>
            <person name="Gaskell J."/>
            <person name="Glotzer D."/>
            <person name="Gorecki P."/>
            <person name="Heitman J."/>
            <person name="Hesse C."/>
            <person name="Hori C."/>
            <person name="Igarashi K."/>
            <person name="Jurgens J.A."/>
            <person name="Kallen N."/>
            <person name="Kersten P."/>
            <person name="Kohler A."/>
            <person name="Kuees U."/>
            <person name="Kumar T.K.A."/>
            <person name="Kuo A."/>
            <person name="LaButti K."/>
            <person name="Larrondo L.F."/>
            <person name="Lindquist E."/>
            <person name="Ling A."/>
            <person name="Lombard V."/>
            <person name="Lucas S."/>
            <person name="Lundell T."/>
            <person name="Martin R."/>
            <person name="McLaughlin D.J."/>
            <person name="Morgenstern I."/>
            <person name="Morin E."/>
            <person name="Murat C."/>
            <person name="Nagy L.G."/>
            <person name="Nolan M."/>
            <person name="Ohm R.A."/>
            <person name="Patyshakuliyeva A."/>
            <person name="Rokas A."/>
            <person name="Ruiz-Duenas F.J."/>
            <person name="Sabat G."/>
            <person name="Salamov A."/>
            <person name="Samejima M."/>
            <person name="Schmutz J."/>
            <person name="Slot J.C."/>
            <person name="St John F."/>
            <person name="Stenlid J."/>
            <person name="Sun H."/>
            <person name="Sun S."/>
            <person name="Syed K."/>
            <person name="Tsang A."/>
            <person name="Wiebenga A."/>
            <person name="Young D."/>
            <person name="Pisabarro A."/>
            <person name="Eastwood D.C."/>
            <person name="Martin F."/>
            <person name="Cullen D."/>
            <person name="Grigoriev I.V."/>
            <person name="Hibbett D.S."/>
        </authorList>
    </citation>
    <scope>NUCLEOTIDE SEQUENCE [LARGE SCALE GENOMIC DNA]</scope>
    <source>
        <strain evidence="2 3">LYAD-421 SS1</strain>
    </source>
</reference>
<feature type="region of interest" description="Disordered" evidence="1">
    <location>
        <begin position="1"/>
        <end position="84"/>
    </location>
</feature>
<evidence type="ECO:0000313" key="2">
    <source>
        <dbReference type="EMBL" id="EJF57822.1"/>
    </source>
</evidence>
<organism evidence="2 3">
    <name type="scientific">Dichomitus squalens (strain LYAD-421)</name>
    <name type="common">Western red white-rot fungus</name>
    <dbReference type="NCBI Taxonomy" id="732165"/>
    <lineage>
        <taxon>Eukaryota</taxon>
        <taxon>Fungi</taxon>
        <taxon>Dikarya</taxon>
        <taxon>Basidiomycota</taxon>
        <taxon>Agaricomycotina</taxon>
        <taxon>Agaricomycetes</taxon>
        <taxon>Polyporales</taxon>
        <taxon>Polyporaceae</taxon>
        <taxon>Dichomitus</taxon>
    </lineage>
</organism>
<feature type="compositionally biased region" description="Basic and acidic residues" evidence="1">
    <location>
        <begin position="62"/>
        <end position="72"/>
    </location>
</feature>
<evidence type="ECO:0000313" key="3">
    <source>
        <dbReference type="Proteomes" id="UP000053319"/>
    </source>
</evidence>
<protein>
    <submittedName>
        <fullName evidence="2">Uncharacterized protein</fullName>
    </submittedName>
</protein>
<dbReference type="HOGENOM" id="CLU_2256407_0_0_1"/>
<dbReference type="GeneID" id="18837727"/>
<dbReference type="AlphaFoldDB" id="R7SS74"/>
<dbReference type="EMBL" id="JH719444">
    <property type="protein sequence ID" value="EJF57822.1"/>
    <property type="molecule type" value="Genomic_DNA"/>
</dbReference>
<gene>
    <name evidence="2" type="ORF">DICSQDRAFT_157141</name>
</gene>
<dbReference type="RefSeq" id="XP_007369450.1">
    <property type="nucleotide sequence ID" value="XM_007369388.1"/>
</dbReference>
<name>R7SS74_DICSQ</name>
<dbReference type="Proteomes" id="UP000053319">
    <property type="component" value="Unassembled WGS sequence"/>
</dbReference>